<evidence type="ECO:0000256" key="3">
    <source>
        <dbReference type="ARBA" id="ARBA00022448"/>
    </source>
</evidence>
<dbReference type="InterPro" id="IPR050890">
    <property type="entry name" value="PTS_EIIA_component"/>
</dbReference>
<keyword evidence="7" id="KW-0418">Kinase</keyword>
<accession>A0A1I3XMC4</accession>
<evidence type="ECO:0000256" key="6">
    <source>
        <dbReference type="ARBA" id="ARBA00022683"/>
    </source>
</evidence>
<dbReference type="EMBL" id="FOSJ01000015">
    <property type="protein sequence ID" value="SFK20692.1"/>
    <property type="molecule type" value="Genomic_DNA"/>
</dbReference>
<dbReference type="InterPro" id="IPR011055">
    <property type="entry name" value="Dup_hybrid_motif"/>
</dbReference>
<dbReference type="RefSeq" id="WP_091897015.1">
    <property type="nucleotide sequence ID" value="NZ_FOSJ01000015.1"/>
</dbReference>
<dbReference type="GO" id="GO:0005886">
    <property type="term" value="C:plasma membrane"/>
    <property type="evidence" value="ECO:0007669"/>
    <property type="project" value="UniProtKB-SubCell"/>
</dbReference>
<name>A0A1I3XMC4_9LACT</name>
<dbReference type="PROSITE" id="PS00371">
    <property type="entry name" value="PTS_EIIA_TYPE_1_HIS"/>
    <property type="match status" value="1"/>
</dbReference>
<keyword evidence="4" id="KW-0762">Sugar transport</keyword>
<dbReference type="GO" id="GO:0009401">
    <property type="term" value="P:phosphoenolpyruvate-dependent sugar phosphotransferase system"/>
    <property type="evidence" value="ECO:0007669"/>
    <property type="project" value="UniProtKB-KW"/>
</dbReference>
<dbReference type="FunFam" id="2.70.70.10:FF:000001">
    <property type="entry name" value="PTS system glucose-specific IIA component"/>
    <property type="match status" value="1"/>
</dbReference>
<evidence type="ECO:0000256" key="1">
    <source>
        <dbReference type="ARBA" id="ARBA00004496"/>
    </source>
</evidence>
<evidence type="ECO:0000256" key="5">
    <source>
        <dbReference type="ARBA" id="ARBA00022679"/>
    </source>
</evidence>
<dbReference type="PANTHER" id="PTHR45008">
    <property type="entry name" value="PTS SYSTEM GLUCOSE-SPECIFIC EIIA COMPONENT"/>
    <property type="match status" value="1"/>
</dbReference>
<feature type="domain" description="PTS EIIA type-1" evidence="8">
    <location>
        <begin position="41"/>
        <end position="145"/>
    </location>
</feature>
<gene>
    <name evidence="9" type="ORF">SAMN04488569_101546</name>
</gene>
<dbReference type="PROSITE" id="PS51093">
    <property type="entry name" value="PTS_EIIA_TYPE_1"/>
    <property type="match status" value="1"/>
</dbReference>
<keyword evidence="5" id="KW-0808">Transferase</keyword>
<evidence type="ECO:0000313" key="9">
    <source>
        <dbReference type="EMBL" id="SFK20692.1"/>
    </source>
</evidence>
<evidence type="ECO:0000256" key="7">
    <source>
        <dbReference type="ARBA" id="ARBA00022777"/>
    </source>
</evidence>
<dbReference type="GO" id="GO:0005737">
    <property type="term" value="C:cytoplasm"/>
    <property type="evidence" value="ECO:0007669"/>
    <property type="project" value="UniProtKB-SubCell"/>
</dbReference>
<dbReference type="Pfam" id="PF00358">
    <property type="entry name" value="PTS_EIIA_1"/>
    <property type="match status" value="1"/>
</dbReference>
<evidence type="ECO:0000256" key="4">
    <source>
        <dbReference type="ARBA" id="ARBA00022597"/>
    </source>
</evidence>
<dbReference type="AlphaFoldDB" id="A0A1I3XMC4"/>
<evidence type="ECO:0000313" key="10">
    <source>
        <dbReference type="Proteomes" id="UP000199589"/>
    </source>
</evidence>
<dbReference type="Gene3D" id="2.70.70.10">
    <property type="entry name" value="Glucose Permease (Domain IIA)"/>
    <property type="match status" value="1"/>
</dbReference>
<dbReference type="NCBIfam" id="TIGR00830">
    <property type="entry name" value="PTBA"/>
    <property type="match status" value="1"/>
</dbReference>
<evidence type="ECO:0000256" key="2">
    <source>
        <dbReference type="ARBA" id="ARBA00004651"/>
    </source>
</evidence>
<keyword evidence="6" id="KW-0598">Phosphotransferase system</keyword>
<reference evidence="10" key="1">
    <citation type="submission" date="2016-10" db="EMBL/GenBank/DDBJ databases">
        <authorList>
            <person name="Varghese N."/>
            <person name="Submissions S."/>
        </authorList>
    </citation>
    <scope>NUCLEOTIDE SEQUENCE [LARGE SCALE GENOMIC DNA]</scope>
    <source>
        <strain evidence="10">DSM 16108</strain>
    </source>
</reference>
<keyword evidence="3" id="KW-0813">Transport</keyword>
<comment type="subcellular location">
    <subcellularLocation>
        <location evidence="2">Cell membrane</location>
        <topology evidence="2">Multi-pass membrane protein</topology>
    </subcellularLocation>
    <subcellularLocation>
        <location evidence="1">Cytoplasm</location>
    </subcellularLocation>
</comment>
<keyword evidence="10" id="KW-1185">Reference proteome</keyword>
<dbReference type="SUPFAM" id="SSF51261">
    <property type="entry name" value="Duplicated hybrid motif"/>
    <property type="match status" value="1"/>
</dbReference>
<dbReference type="PANTHER" id="PTHR45008:SF1">
    <property type="entry name" value="PTS SYSTEM GLUCOSE-SPECIFIC EIIA COMPONENT"/>
    <property type="match status" value="1"/>
</dbReference>
<evidence type="ECO:0000259" key="8">
    <source>
        <dbReference type="PROSITE" id="PS51093"/>
    </source>
</evidence>
<proteinExistence type="predicted"/>
<dbReference type="Proteomes" id="UP000199589">
    <property type="component" value="Unassembled WGS sequence"/>
</dbReference>
<protein>
    <submittedName>
        <fullName evidence="9">PTS system, glucose-specific IIA component</fullName>
    </submittedName>
</protein>
<dbReference type="GO" id="GO:0016301">
    <property type="term" value="F:kinase activity"/>
    <property type="evidence" value="ECO:0007669"/>
    <property type="project" value="UniProtKB-KW"/>
</dbReference>
<sequence>MSDEKMKDSEIEIGEMKNSQHKIELCAVSDGEVLSIENVPDKVFAQKMIGEGFAIKPVSETVVAPISGKLIEVADAKHAYYIETEEGIKILIHVGINTLLLNGEGFSTKLEKGDRVESGETLVEFDEELIVKKGYNPIISVIVLDDQDIQMNQTVFPSKEVIAGETIAMELNF</sequence>
<organism evidence="9 10">
    <name type="scientific">Marinilactibacillus piezotolerans</name>
    <dbReference type="NCBI Taxonomy" id="258723"/>
    <lineage>
        <taxon>Bacteria</taxon>
        <taxon>Bacillati</taxon>
        <taxon>Bacillota</taxon>
        <taxon>Bacilli</taxon>
        <taxon>Lactobacillales</taxon>
        <taxon>Carnobacteriaceae</taxon>
        <taxon>Marinilactibacillus</taxon>
    </lineage>
</organism>
<dbReference type="OrthoDB" id="9769191at2"/>
<dbReference type="InterPro" id="IPR001127">
    <property type="entry name" value="PTS_EIIA_1_perm"/>
</dbReference>